<accession>A0ABP5YR15</accession>
<dbReference type="RefSeq" id="WP_344358062.1">
    <property type="nucleotide sequence ID" value="NZ_BAAASR010000007.1"/>
</dbReference>
<proteinExistence type="predicted"/>
<gene>
    <name evidence="1" type="ORF">GCM10010393_15100</name>
</gene>
<name>A0ABP5YR15_9ACTN</name>
<comment type="caution">
    <text evidence="1">The sequence shown here is derived from an EMBL/GenBank/DDBJ whole genome shotgun (WGS) entry which is preliminary data.</text>
</comment>
<evidence type="ECO:0000313" key="1">
    <source>
        <dbReference type="EMBL" id="GAA2485129.1"/>
    </source>
</evidence>
<dbReference type="Proteomes" id="UP001499942">
    <property type="component" value="Unassembled WGS sequence"/>
</dbReference>
<evidence type="ECO:0000313" key="2">
    <source>
        <dbReference type="Proteomes" id="UP001499942"/>
    </source>
</evidence>
<protein>
    <submittedName>
        <fullName evidence="1">Uncharacterized protein</fullName>
    </submittedName>
</protein>
<reference evidence="2" key="1">
    <citation type="journal article" date="2019" name="Int. J. Syst. Evol. Microbiol.">
        <title>The Global Catalogue of Microorganisms (GCM) 10K type strain sequencing project: providing services to taxonomists for standard genome sequencing and annotation.</title>
        <authorList>
            <consortium name="The Broad Institute Genomics Platform"/>
            <consortium name="The Broad Institute Genome Sequencing Center for Infectious Disease"/>
            <person name="Wu L."/>
            <person name="Ma J."/>
        </authorList>
    </citation>
    <scope>NUCLEOTIDE SEQUENCE [LARGE SCALE GENOMIC DNA]</scope>
    <source>
        <strain evidence="2">JCM 5062</strain>
    </source>
</reference>
<keyword evidence="2" id="KW-1185">Reference proteome</keyword>
<dbReference type="EMBL" id="BAAASR010000007">
    <property type="protein sequence ID" value="GAA2485129.1"/>
    <property type="molecule type" value="Genomic_DNA"/>
</dbReference>
<organism evidence="1 2">
    <name type="scientific">Streptomyces gobitricini</name>
    <dbReference type="NCBI Taxonomy" id="68211"/>
    <lineage>
        <taxon>Bacteria</taxon>
        <taxon>Bacillati</taxon>
        <taxon>Actinomycetota</taxon>
        <taxon>Actinomycetes</taxon>
        <taxon>Kitasatosporales</taxon>
        <taxon>Streptomycetaceae</taxon>
        <taxon>Streptomyces</taxon>
    </lineage>
</organism>
<sequence length="48" mass="5432">MCALALDPDVLRRYVEEYRALDRDVLVDRGLVLDPPEKGARTLGPAHR</sequence>